<dbReference type="PATRIC" id="fig|110500.4.peg.402"/>
<evidence type="ECO:0000313" key="9">
    <source>
        <dbReference type="Proteomes" id="UP000054705"/>
    </source>
</evidence>
<comment type="caution">
    <text evidence="8">The sequence shown here is derived from an EMBL/GenBank/DDBJ whole genome shotgun (WGS) entry which is preliminary data.</text>
</comment>
<gene>
    <name evidence="8" type="ORF">XD97_0155</name>
</gene>
<dbReference type="InterPro" id="IPR013527">
    <property type="entry name" value="YicC-like_N"/>
</dbReference>
<evidence type="ECO:0000313" key="8">
    <source>
        <dbReference type="EMBL" id="KUK83546.1"/>
    </source>
</evidence>
<keyword evidence="4" id="KW-0378">Hydrolase</keyword>
<dbReference type="PANTHER" id="PTHR30636:SF3">
    <property type="entry name" value="UPF0701 PROTEIN YICC"/>
    <property type="match status" value="1"/>
</dbReference>
<evidence type="ECO:0000256" key="4">
    <source>
        <dbReference type="ARBA" id="ARBA00022801"/>
    </source>
</evidence>
<proteinExistence type="inferred from homology"/>
<dbReference type="GO" id="GO:0004521">
    <property type="term" value="F:RNA endonuclease activity"/>
    <property type="evidence" value="ECO:0007669"/>
    <property type="project" value="InterPro"/>
</dbReference>
<evidence type="ECO:0000256" key="3">
    <source>
        <dbReference type="ARBA" id="ARBA00022759"/>
    </source>
</evidence>
<dbReference type="GO" id="GO:0016787">
    <property type="term" value="F:hydrolase activity"/>
    <property type="evidence" value="ECO:0007669"/>
    <property type="project" value="UniProtKB-KW"/>
</dbReference>
<organism evidence="8 9">
    <name type="scientific">Pelotomaculum thermopropionicum</name>
    <dbReference type="NCBI Taxonomy" id="110500"/>
    <lineage>
        <taxon>Bacteria</taxon>
        <taxon>Bacillati</taxon>
        <taxon>Bacillota</taxon>
        <taxon>Clostridia</taxon>
        <taxon>Eubacteriales</taxon>
        <taxon>Desulfotomaculaceae</taxon>
        <taxon>Pelotomaculum</taxon>
    </lineage>
</organism>
<evidence type="ECO:0000256" key="2">
    <source>
        <dbReference type="ARBA" id="ARBA00022722"/>
    </source>
</evidence>
<sequence length="292" mass="33886">MLKSMTGYGRGEAVMPEKKFMFELKSVNHRYCEVFLRMPRYLSPLEDRIRRQIQSRIARGRVDGFLTVEECGAKNTLVKVDKSLAEAYYKSIKELQETLEVEGKIKLKHLINLPDVLTVEEPVENFEEMWPAVKVAVENALDNLVRMRRLEGERLADDFLKKVERVASLNVQIKNRAPVLVEIYRDKLAYRLKEFLEEGVLENERIAAEAAFFAERSAIDEETVRLESHLNQVNDCLEADEPTGRKLEFIIQEMNREINTVASKAGDLEISRWVIEVKSELEKLREQAQNIE</sequence>
<keyword evidence="3" id="KW-0255">Endonuclease</keyword>
<dbReference type="AlphaFoldDB" id="A0A117M495"/>
<dbReference type="Pfam" id="PF08340">
    <property type="entry name" value="YicC-like_C"/>
    <property type="match status" value="1"/>
</dbReference>
<dbReference type="Pfam" id="PF03755">
    <property type="entry name" value="YicC-like_N"/>
    <property type="match status" value="1"/>
</dbReference>
<evidence type="ECO:0000259" key="6">
    <source>
        <dbReference type="Pfam" id="PF03755"/>
    </source>
</evidence>
<name>A0A117M495_9FIRM</name>
<dbReference type="InterPro" id="IPR013551">
    <property type="entry name" value="YicC-like_C"/>
</dbReference>
<feature type="domain" description="Endoribonuclease YicC-like N-terminal" evidence="6">
    <location>
        <begin position="2"/>
        <end position="156"/>
    </location>
</feature>
<dbReference type="InterPro" id="IPR005229">
    <property type="entry name" value="YicC/YloC-like"/>
</dbReference>
<comment type="cofactor">
    <cofactor evidence="1">
        <name>a divalent metal cation</name>
        <dbReference type="ChEBI" id="CHEBI:60240"/>
    </cofactor>
</comment>
<dbReference type="Proteomes" id="UP000054705">
    <property type="component" value="Unassembled WGS sequence"/>
</dbReference>
<dbReference type="NCBIfam" id="TIGR00255">
    <property type="entry name" value="YicC/YloC family endoribonuclease"/>
    <property type="match status" value="1"/>
</dbReference>
<reference evidence="9" key="1">
    <citation type="journal article" date="2015" name="MBio">
        <title>Genome-Resolved Metagenomic Analysis Reveals Roles for Candidate Phyla and Other Microbial Community Members in Biogeochemical Transformations in Oil Reservoirs.</title>
        <authorList>
            <person name="Hu P."/>
            <person name="Tom L."/>
            <person name="Singh A."/>
            <person name="Thomas B.C."/>
            <person name="Baker B.J."/>
            <person name="Piceno Y.M."/>
            <person name="Andersen G.L."/>
            <person name="Banfield J.F."/>
        </authorList>
    </citation>
    <scope>NUCLEOTIDE SEQUENCE [LARGE SCALE GENOMIC DNA]</scope>
</reference>
<evidence type="ECO:0000256" key="5">
    <source>
        <dbReference type="ARBA" id="ARBA00035648"/>
    </source>
</evidence>
<dbReference type="PANTHER" id="PTHR30636">
    <property type="entry name" value="UPF0701 PROTEIN YICC"/>
    <property type="match status" value="1"/>
</dbReference>
<evidence type="ECO:0000259" key="7">
    <source>
        <dbReference type="Pfam" id="PF08340"/>
    </source>
</evidence>
<evidence type="ECO:0000256" key="1">
    <source>
        <dbReference type="ARBA" id="ARBA00001968"/>
    </source>
</evidence>
<accession>A0A117M495</accession>
<keyword evidence="2" id="KW-0540">Nuclease</keyword>
<dbReference type="EMBL" id="LGGS01000026">
    <property type="protein sequence ID" value="KUK83546.1"/>
    <property type="molecule type" value="Genomic_DNA"/>
</dbReference>
<feature type="domain" description="Endoribonuclease YicC-like C-terminal" evidence="7">
    <location>
        <begin position="173"/>
        <end position="292"/>
    </location>
</feature>
<protein>
    <submittedName>
        <fullName evidence="8">Putative stress-induced protein</fullName>
    </submittedName>
</protein>
<comment type="similarity">
    <text evidence="5">Belongs to the YicC/YloC family.</text>
</comment>